<dbReference type="OrthoDB" id="454580at2"/>
<keyword evidence="1" id="KW-0472">Membrane</keyword>
<dbReference type="Proteomes" id="UP000033607">
    <property type="component" value="Unassembled WGS sequence"/>
</dbReference>
<dbReference type="EMBL" id="LATL02000096">
    <property type="protein sequence ID" value="KKD36181.1"/>
    <property type="molecule type" value="Genomic_DNA"/>
</dbReference>
<reference evidence="2 4" key="1">
    <citation type="submission" date="2015-06" db="EMBL/GenBank/DDBJ databases">
        <title>Draft genome assembly of filamentous brackish cyanobacterium Limnoraphis robusta strain CS-951.</title>
        <authorList>
            <person name="Willis A."/>
            <person name="Parks M."/>
            <person name="Burford M.A."/>
        </authorList>
    </citation>
    <scope>NUCLEOTIDE SEQUENCE [LARGE SCALE GENOMIC DNA]</scope>
    <source>
        <strain evidence="2 4">CS-951</strain>
    </source>
</reference>
<protein>
    <submittedName>
        <fullName evidence="2">Uncharacterized protein</fullName>
    </submittedName>
</protein>
<evidence type="ECO:0000256" key="1">
    <source>
        <dbReference type="SAM" id="Phobius"/>
    </source>
</evidence>
<dbReference type="AlphaFoldDB" id="A0A0F5YB73"/>
<evidence type="ECO:0000313" key="3">
    <source>
        <dbReference type="EMBL" id="KMW70515.1"/>
    </source>
</evidence>
<dbReference type="EMBL" id="LATL02000138">
    <property type="protein sequence ID" value="KMW70515.1"/>
    <property type="molecule type" value="Genomic_DNA"/>
</dbReference>
<keyword evidence="1" id="KW-0812">Transmembrane</keyword>
<accession>A0A0F5YB73</accession>
<name>A0A0F5YB73_9CYAN</name>
<proteinExistence type="predicted"/>
<keyword evidence="1" id="KW-1133">Transmembrane helix</keyword>
<evidence type="ECO:0000313" key="2">
    <source>
        <dbReference type="EMBL" id="KKD36181.1"/>
    </source>
</evidence>
<organism evidence="2 4">
    <name type="scientific">Limnoraphis robusta CS-951</name>
    <dbReference type="NCBI Taxonomy" id="1637645"/>
    <lineage>
        <taxon>Bacteria</taxon>
        <taxon>Bacillati</taxon>
        <taxon>Cyanobacteriota</taxon>
        <taxon>Cyanophyceae</taxon>
        <taxon>Oscillatoriophycideae</taxon>
        <taxon>Oscillatoriales</taxon>
        <taxon>Sirenicapillariaceae</taxon>
        <taxon>Limnoraphis</taxon>
    </lineage>
</organism>
<comment type="caution">
    <text evidence="2">The sequence shown here is derived from an EMBL/GenBank/DDBJ whole genome shotgun (WGS) entry which is preliminary data.</text>
</comment>
<feature type="transmembrane region" description="Helical" evidence="1">
    <location>
        <begin position="51"/>
        <end position="77"/>
    </location>
</feature>
<feature type="transmembrane region" description="Helical" evidence="1">
    <location>
        <begin position="89"/>
        <end position="112"/>
    </location>
</feature>
<sequence>MNYDFNCLIFSEEELDELTGLSRESLTGTLCQNKGIRQAVLRKIWCDRQKLFSFISTEIIALFLSLILAFPLTLLLLDRTITPDLQTTIQFLLKAIALSFVLTLVVNLGVWLKLKPLRNVLHLMDEVEKYNDTVKSVEILDQLRRTGNVQENLVNREEVIQALKITRESLESAFQTERILREHQDFIDRRYELFAHLENNLTALMTFNMTNQANEYGELLNEALQIGISVHREIQKMKRN</sequence>
<dbReference type="RefSeq" id="WP_046280582.1">
    <property type="nucleotide sequence ID" value="NZ_LATL02000096.1"/>
</dbReference>
<evidence type="ECO:0000313" key="4">
    <source>
        <dbReference type="Proteomes" id="UP000033607"/>
    </source>
</evidence>
<gene>
    <name evidence="2" type="ORF">WN50_21220</name>
    <name evidence="3" type="ORF">WN50_34620</name>
</gene>